<reference evidence="1 2" key="1">
    <citation type="submission" date="2015-11" db="EMBL/GenBank/DDBJ databases">
        <title>Genome sequences of Lysobacter enzymogenes strain C3 and Lysobacter antibioticus ATCC 29479.</title>
        <authorList>
            <person name="Kobayashi D.Y."/>
        </authorList>
    </citation>
    <scope>NUCLEOTIDE SEQUENCE [LARGE SCALE GENOMIC DNA]</scope>
    <source>
        <strain evidence="1 2">C3</strain>
    </source>
</reference>
<organism evidence="1 2">
    <name type="scientific">Lysobacter enzymogenes</name>
    <dbReference type="NCBI Taxonomy" id="69"/>
    <lineage>
        <taxon>Bacteria</taxon>
        <taxon>Pseudomonadati</taxon>
        <taxon>Pseudomonadota</taxon>
        <taxon>Gammaproteobacteria</taxon>
        <taxon>Lysobacterales</taxon>
        <taxon>Lysobacteraceae</taxon>
        <taxon>Lysobacter</taxon>
    </lineage>
</organism>
<dbReference type="InterPro" id="IPR011989">
    <property type="entry name" value="ARM-like"/>
</dbReference>
<accession>A0A0S2DNT5</accession>
<sequence length="312" mass="32387">MNLKQALPIAVVSAAIGALAGGAYVRHRDRVEPAPALAAARADAAAAPARDDASGHGGGEAGSPYPRYLALGNGAPASFEALRKRAASDPAFLQDLLQRFRNDPQPDARGELLALLQAVGGEDVLRYALSLAASTRGQDERAGLDLLGGYSLERAEVREALLAKLRAGGDAQREVELIRLLTPAAVADEDAAPVAAQLATLARDPDSEVRAEAVFQLAQWADPVQAEDALHRALLDPAAAVRSKAINAVAGSHARSERLKDALLAIAADPASAPGDRGAAALALQDFRLSRAEYALWKRAQARADAESGEGG</sequence>
<dbReference type="EMBL" id="CP013140">
    <property type="protein sequence ID" value="ALN60045.1"/>
    <property type="molecule type" value="Genomic_DNA"/>
</dbReference>
<dbReference type="Proteomes" id="UP000061569">
    <property type="component" value="Chromosome"/>
</dbReference>
<dbReference type="SUPFAM" id="SSF48371">
    <property type="entry name" value="ARM repeat"/>
    <property type="match status" value="1"/>
</dbReference>
<dbReference type="PATRIC" id="fig|69.6.peg.4638"/>
<dbReference type="Gene3D" id="1.25.10.10">
    <property type="entry name" value="Leucine-rich Repeat Variant"/>
    <property type="match status" value="1"/>
</dbReference>
<dbReference type="InterPro" id="IPR016024">
    <property type="entry name" value="ARM-type_fold"/>
</dbReference>
<gene>
    <name evidence="1" type="ORF">GLE_4704</name>
</gene>
<evidence type="ECO:0008006" key="3">
    <source>
        <dbReference type="Google" id="ProtNLM"/>
    </source>
</evidence>
<evidence type="ECO:0000313" key="2">
    <source>
        <dbReference type="Proteomes" id="UP000061569"/>
    </source>
</evidence>
<proteinExistence type="predicted"/>
<protein>
    <recommendedName>
        <fullName evidence="3">HEAT repeat domain-containing protein</fullName>
    </recommendedName>
</protein>
<dbReference type="AlphaFoldDB" id="A0A0S2DNT5"/>
<dbReference type="KEGG" id="lez:GLE_4704"/>
<evidence type="ECO:0000313" key="1">
    <source>
        <dbReference type="EMBL" id="ALN60045.1"/>
    </source>
</evidence>
<dbReference type="Pfam" id="PF13646">
    <property type="entry name" value="HEAT_2"/>
    <property type="match status" value="1"/>
</dbReference>
<name>A0A0S2DNT5_LYSEN</name>